<comment type="subcellular location">
    <subcellularLocation>
        <location evidence="5 6">Cytoplasm</location>
    </subcellularLocation>
</comment>
<keyword evidence="2 5" id="KW-0540">Nuclease</keyword>
<dbReference type="PANTHER" id="PTHR30008:SF0">
    <property type="entry name" value="EXODEOXYRIBONUCLEASE 7 LARGE SUBUNIT"/>
    <property type="match status" value="1"/>
</dbReference>
<comment type="catalytic activity">
    <reaction evidence="5 6">
        <text>Exonucleolytic cleavage in either 5'- to 3'- or 3'- to 5'-direction to yield nucleoside 5'-phosphates.</text>
        <dbReference type="EC" id="3.1.11.6"/>
    </reaction>
</comment>
<dbReference type="GO" id="GO:0005737">
    <property type="term" value="C:cytoplasm"/>
    <property type="evidence" value="ECO:0007669"/>
    <property type="project" value="UniProtKB-SubCell"/>
</dbReference>
<evidence type="ECO:0000259" key="8">
    <source>
        <dbReference type="Pfam" id="PF13742"/>
    </source>
</evidence>
<dbReference type="InterPro" id="IPR025824">
    <property type="entry name" value="OB-fold_nuc-bd_dom"/>
</dbReference>
<proteinExistence type="inferred from homology"/>
<dbReference type="GO" id="GO:0006308">
    <property type="term" value="P:DNA catabolic process"/>
    <property type="evidence" value="ECO:0007669"/>
    <property type="project" value="UniProtKB-UniRule"/>
</dbReference>
<feature type="domain" description="Exonuclease VII large subunit C-terminal" evidence="7">
    <location>
        <begin position="133"/>
        <end position="339"/>
    </location>
</feature>
<keyword evidence="4 5" id="KW-0269">Exonuclease</keyword>
<dbReference type="NCBIfam" id="TIGR00237">
    <property type="entry name" value="xseA"/>
    <property type="match status" value="1"/>
</dbReference>
<keyword evidence="3 5" id="KW-0378">Hydrolase</keyword>
<dbReference type="GO" id="GO:0009318">
    <property type="term" value="C:exodeoxyribonuclease VII complex"/>
    <property type="evidence" value="ECO:0007669"/>
    <property type="project" value="UniProtKB-UniRule"/>
</dbReference>
<dbReference type="EMBL" id="PGTN01000032">
    <property type="protein sequence ID" value="PJF47873.1"/>
    <property type="molecule type" value="Genomic_DNA"/>
</dbReference>
<dbReference type="InterPro" id="IPR020579">
    <property type="entry name" value="Exonuc_VII_lsu_C"/>
</dbReference>
<evidence type="ECO:0000256" key="5">
    <source>
        <dbReference type="HAMAP-Rule" id="MF_00378"/>
    </source>
</evidence>
<keyword evidence="1 5" id="KW-0963">Cytoplasm</keyword>
<dbReference type="InterPro" id="IPR003753">
    <property type="entry name" value="Exonuc_VII_L"/>
</dbReference>
<protein>
    <recommendedName>
        <fullName evidence="5">Exodeoxyribonuclease 7 large subunit</fullName>
        <ecNumber evidence="5">3.1.11.6</ecNumber>
    </recommendedName>
    <alternativeName>
        <fullName evidence="5">Exodeoxyribonuclease VII large subunit</fullName>
        <shortName evidence="5">Exonuclease VII large subunit</shortName>
    </alternativeName>
</protein>
<dbReference type="PANTHER" id="PTHR30008">
    <property type="entry name" value="EXODEOXYRIBONUCLEASE 7 LARGE SUBUNIT"/>
    <property type="match status" value="1"/>
</dbReference>
<dbReference type="CDD" id="cd04489">
    <property type="entry name" value="ExoVII_LU_OBF"/>
    <property type="match status" value="1"/>
</dbReference>
<dbReference type="Proteomes" id="UP000230790">
    <property type="component" value="Unassembled WGS sequence"/>
</dbReference>
<feature type="domain" description="OB-fold nucleic acid binding" evidence="8">
    <location>
        <begin position="15"/>
        <end position="109"/>
    </location>
</feature>
<comment type="function">
    <text evidence="5">Bidirectionally degrades single-stranded DNA into large acid-insoluble oligonucleotides, which are then degraded further into small acid-soluble oligonucleotides.</text>
</comment>
<dbReference type="EC" id="3.1.11.6" evidence="5"/>
<reference evidence="9 10" key="1">
    <citation type="submission" date="2017-11" db="EMBL/GenBank/DDBJ databases">
        <title>Evolution of Phototrophy in the Chloroflexi Phylum Driven by Horizontal Gene Transfer.</title>
        <authorList>
            <person name="Ward L.M."/>
            <person name="Hemp J."/>
            <person name="Shih P.M."/>
            <person name="Mcglynn S.E."/>
            <person name="Fischer W."/>
        </authorList>
    </citation>
    <scope>NUCLEOTIDE SEQUENCE [LARGE SCALE GENOMIC DNA]</scope>
    <source>
        <strain evidence="9">JP3_7</strain>
    </source>
</reference>
<comment type="similarity">
    <text evidence="5 6">Belongs to the XseA family.</text>
</comment>
<evidence type="ECO:0000256" key="3">
    <source>
        <dbReference type="ARBA" id="ARBA00022801"/>
    </source>
</evidence>
<evidence type="ECO:0000313" key="10">
    <source>
        <dbReference type="Proteomes" id="UP000230790"/>
    </source>
</evidence>
<dbReference type="GO" id="GO:0008855">
    <property type="term" value="F:exodeoxyribonuclease VII activity"/>
    <property type="evidence" value="ECO:0007669"/>
    <property type="project" value="UniProtKB-UniRule"/>
</dbReference>
<dbReference type="GO" id="GO:0003676">
    <property type="term" value="F:nucleic acid binding"/>
    <property type="evidence" value="ECO:0007669"/>
    <property type="project" value="InterPro"/>
</dbReference>
<accession>A0A2M8QDI8</accession>
<evidence type="ECO:0000259" key="7">
    <source>
        <dbReference type="Pfam" id="PF02601"/>
    </source>
</evidence>
<dbReference type="Pfam" id="PF13742">
    <property type="entry name" value="tRNA_anti_2"/>
    <property type="match status" value="1"/>
</dbReference>
<comment type="caution">
    <text evidence="9">The sequence shown here is derived from an EMBL/GenBank/DDBJ whole genome shotgun (WGS) entry which is preliminary data.</text>
</comment>
<evidence type="ECO:0000256" key="1">
    <source>
        <dbReference type="ARBA" id="ARBA00022490"/>
    </source>
</evidence>
<sequence length="419" mass="45829">MQYGFQSTLWSNEPMSVSELTAHIKDLMEDDPTLSDVRIAGEVSNLSRPASGHLYFTLKDAASQIRCVMWRSQAARAARALQNGDAIIARGRVSVYERDGIYQLYVESLVAQGAGDLNVEFERLKRKLEAEGLFDSARKRPLPAFPRVLGVVTSPTGAAFQDILNVLRRRYPLVEVVLAPTAVQGEEAPEQIVRAIQRLDALGVCDVILVARGGGSLEELWAFNDERVVRAIAASRVPVVSGVGHEIDFTLADFAADVRAPTPSAAAEIITPDINELRMHVDALSAAMVARVSVRIADAGARFAALQRALRLLSPASQLTRWREKMLDLSRRLTTAQINRLALTRLRLEGLRAHLEDIGPAATLARGYAIVRRADEQLVRSVGDARAGDVLRVTVSDGEFRARVTDNPAAQIEGRRTNA</sequence>
<evidence type="ECO:0000313" key="9">
    <source>
        <dbReference type="EMBL" id="PJF47873.1"/>
    </source>
</evidence>
<comment type="subunit">
    <text evidence="5">Heterooligomer composed of large and small subunits.</text>
</comment>
<name>A0A2M8QDI8_9CHLR</name>
<evidence type="ECO:0000256" key="6">
    <source>
        <dbReference type="RuleBase" id="RU004355"/>
    </source>
</evidence>
<dbReference type="HAMAP" id="MF_00378">
    <property type="entry name" value="Exonuc_7_L"/>
    <property type="match status" value="1"/>
</dbReference>
<evidence type="ECO:0000256" key="4">
    <source>
        <dbReference type="ARBA" id="ARBA00022839"/>
    </source>
</evidence>
<organism evidence="9 10">
    <name type="scientific">Candidatus Thermofonsia Clade 3 bacterium</name>
    <dbReference type="NCBI Taxonomy" id="2364212"/>
    <lineage>
        <taxon>Bacteria</taxon>
        <taxon>Bacillati</taxon>
        <taxon>Chloroflexota</taxon>
        <taxon>Candidatus Thermofontia</taxon>
        <taxon>Candidatus Thermofonsia Clade 3</taxon>
    </lineage>
</organism>
<dbReference type="Pfam" id="PF02601">
    <property type="entry name" value="Exonuc_VII_L"/>
    <property type="match status" value="1"/>
</dbReference>
<dbReference type="AlphaFoldDB" id="A0A2M8QDI8"/>
<gene>
    <name evidence="5 9" type="primary">xseA</name>
    <name evidence="9" type="ORF">CUN48_06430</name>
</gene>
<dbReference type="Gene3D" id="2.40.50.1010">
    <property type="match status" value="1"/>
</dbReference>
<evidence type="ECO:0000256" key="2">
    <source>
        <dbReference type="ARBA" id="ARBA00022722"/>
    </source>
</evidence>